<sequence>MRCVMRSRLTLLPSLVLLSNFGPGPAPVVPAVKARGSIRPVSVYGTELDGCR</sequence>
<gene>
    <name evidence="1" type="ORF">PtrM4_006640</name>
</gene>
<dbReference type="AlphaFoldDB" id="A0A5M9LLQ5"/>
<dbReference type="RefSeq" id="XP_065965009.1">
    <property type="nucleotide sequence ID" value="XM_066102807.1"/>
</dbReference>
<comment type="caution">
    <text evidence="1">The sequence shown here is derived from an EMBL/GenBank/DDBJ whole genome shotgun (WGS) entry which is preliminary data.</text>
</comment>
<accession>A0A5M9LLQ5</accession>
<dbReference type="EMBL" id="NQIK02000001">
    <property type="protein sequence ID" value="KAF7576424.1"/>
    <property type="molecule type" value="Genomic_DNA"/>
</dbReference>
<name>A0A5M9LLQ5_9PLEO</name>
<organism evidence="1 2">
    <name type="scientific">Pyrenophora tritici-repentis</name>
    <dbReference type="NCBI Taxonomy" id="45151"/>
    <lineage>
        <taxon>Eukaryota</taxon>
        <taxon>Fungi</taxon>
        <taxon>Dikarya</taxon>
        <taxon>Ascomycota</taxon>
        <taxon>Pezizomycotina</taxon>
        <taxon>Dothideomycetes</taxon>
        <taxon>Pleosporomycetidae</taxon>
        <taxon>Pleosporales</taxon>
        <taxon>Pleosporineae</taxon>
        <taxon>Pleosporaceae</taxon>
        <taxon>Pyrenophora</taxon>
    </lineage>
</organism>
<proteinExistence type="predicted"/>
<evidence type="ECO:0000313" key="1">
    <source>
        <dbReference type="EMBL" id="KAF7576424.1"/>
    </source>
</evidence>
<dbReference type="Proteomes" id="UP000245464">
    <property type="component" value="Chromosome 1"/>
</dbReference>
<protein>
    <submittedName>
        <fullName evidence="1">Uncharacterized protein</fullName>
    </submittedName>
</protein>
<evidence type="ECO:0000313" key="2">
    <source>
        <dbReference type="Proteomes" id="UP000245464"/>
    </source>
</evidence>
<reference evidence="1 2" key="1">
    <citation type="journal article" date="2018" name="BMC Genomics">
        <title>Comparative genomics of the wheat fungal pathogen Pyrenophora tritici-repentis reveals chromosomal variations and genome plasticity.</title>
        <authorList>
            <person name="Moolhuijzen P."/>
            <person name="See P.T."/>
            <person name="Hane J.K."/>
            <person name="Shi G."/>
            <person name="Liu Z."/>
            <person name="Oliver R.P."/>
            <person name="Moffat C.S."/>
        </authorList>
    </citation>
    <scope>NUCLEOTIDE SEQUENCE [LARGE SCALE GENOMIC DNA]</scope>
    <source>
        <strain evidence="1">M4</strain>
    </source>
</reference>
<dbReference type="GeneID" id="90953908"/>
<dbReference type="KEGG" id="ptrr:90953908"/>